<feature type="chain" id="PRO_5047438038" description="1,4-alpha-D-glucan glucanohydrolase" evidence="13">
    <location>
        <begin position="25"/>
        <end position="1805"/>
    </location>
</feature>
<gene>
    <name evidence="15" type="primary">pulA</name>
    <name evidence="15" type="ORF">GCM10009838_22670</name>
</gene>
<dbReference type="CDD" id="cd11341">
    <property type="entry name" value="AmyAc_Pullulanase_LD-like"/>
    <property type="match status" value="1"/>
</dbReference>
<evidence type="ECO:0000256" key="13">
    <source>
        <dbReference type="SAM" id="SignalP"/>
    </source>
</evidence>
<dbReference type="InterPro" id="IPR013784">
    <property type="entry name" value="Carb-bd-like_fold"/>
</dbReference>
<dbReference type="CDD" id="cd11339">
    <property type="entry name" value="AmyAc_bac_CMD_like_2"/>
    <property type="match status" value="1"/>
</dbReference>
<dbReference type="Gene3D" id="2.60.40.10">
    <property type="entry name" value="Immunoglobulins"/>
    <property type="match status" value="1"/>
</dbReference>
<dbReference type="SUPFAM" id="SSF81296">
    <property type="entry name" value="E set domains"/>
    <property type="match status" value="2"/>
</dbReference>
<keyword evidence="4 13" id="KW-0732">Signal</keyword>
<dbReference type="CDD" id="cd02860">
    <property type="entry name" value="E_set_Pullulanase"/>
    <property type="match status" value="1"/>
</dbReference>
<dbReference type="SUPFAM" id="SSF51445">
    <property type="entry name" value="(Trans)glycosidases"/>
    <property type="match status" value="2"/>
</dbReference>
<evidence type="ECO:0000256" key="9">
    <source>
        <dbReference type="ARBA" id="ARBA00024062"/>
    </source>
</evidence>
<dbReference type="EMBL" id="BAAAQM010000010">
    <property type="protein sequence ID" value="GAA1964776.1"/>
    <property type="molecule type" value="Genomic_DNA"/>
</dbReference>
<keyword evidence="6" id="KW-0106">Calcium</keyword>
<dbReference type="Gene3D" id="2.60.40.1130">
    <property type="entry name" value="Rab geranylgeranyltransferase alpha-subunit, insert domain"/>
    <property type="match status" value="1"/>
</dbReference>
<keyword evidence="7" id="KW-0326">Glycosidase</keyword>
<dbReference type="InterPro" id="IPR017853">
    <property type="entry name" value="GH"/>
</dbReference>
<evidence type="ECO:0000256" key="10">
    <source>
        <dbReference type="ARBA" id="ARBA00029618"/>
    </source>
</evidence>
<evidence type="ECO:0000256" key="5">
    <source>
        <dbReference type="ARBA" id="ARBA00022801"/>
    </source>
</evidence>
<dbReference type="Pfam" id="PF11852">
    <property type="entry name" value="Pullul_strch_C"/>
    <property type="match status" value="1"/>
</dbReference>
<feature type="signal peptide" evidence="13">
    <location>
        <begin position="1"/>
        <end position="24"/>
    </location>
</feature>
<dbReference type="RefSeq" id="WP_344656918.1">
    <property type="nucleotide sequence ID" value="NZ_BAAAQM010000010.1"/>
</dbReference>
<dbReference type="InterPro" id="IPR005323">
    <property type="entry name" value="CBM41_pullulanase"/>
</dbReference>
<dbReference type="SUPFAM" id="SSF49452">
    <property type="entry name" value="Starch-binding domain-like"/>
    <property type="match status" value="2"/>
</dbReference>
<name>A0ABN2R7F8_9ACTN</name>
<dbReference type="SUPFAM" id="SSF51011">
    <property type="entry name" value="Glycosyl hydrolase domain"/>
    <property type="match status" value="2"/>
</dbReference>
<proteinExistence type="inferred from homology"/>
<comment type="catalytic activity">
    <reaction evidence="8">
        <text>Hydrolysis of (1-&gt;6)-alpha-D-glucosidic linkages in pullulan, amylopectin and glycogen, and in the alpha- and beta-limit dextrins of amylopectin and glycogen.</text>
        <dbReference type="EC" id="3.2.1.41"/>
    </reaction>
</comment>
<dbReference type="Gene3D" id="3.20.20.80">
    <property type="entry name" value="Glycosidases"/>
    <property type="match status" value="2"/>
</dbReference>
<comment type="similarity">
    <text evidence="2">Belongs to the glycosyl hydrolase 13 family.</text>
</comment>
<dbReference type="Pfam" id="PF03714">
    <property type="entry name" value="PUD"/>
    <property type="match status" value="2"/>
</dbReference>
<comment type="caution">
    <text evidence="15">The sequence shown here is derived from an EMBL/GenBank/DDBJ whole genome shotgun (WGS) entry which is preliminary data.</text>
</comment>
<evidence type="ECO:0000256" key="3">
    <source>
        <dbReference type="ARBA" id="ARBA00012595"/>
    </source>
</evidence>
<dbReference type="NCBIfam" id="TIGR02103">
    <property type="entry name" value="pullul_strch"/>
    <property type="match status" value="1"/>
</dbReference>
<dbReference type="Gene3D" id="2.60.40.1110">
    <property type="match status" value="2"/>
</dbReference>
<dbReference type="InterPro" id="IPR014756">
    <property type="entry name" value="Ig_E-set"/>
</dbReference>
<comment type="catalytic activity">
    <reaction evidence="1">
        <text>Endohydrolysis of (1-&gt;4)-alpha-D-glucosidic linkages in polysaccharides containing three or more (1-&gt;4)-alpha-linked D-glucose units.</text>
        <dbReference type="EC" id="3.2.1.1"/>
    </reaction>
</comment>
<dbReference type="PANTHER" id="PTHR43002">
    <property type="entry name" value="GLYCOGEN DEBRANCHING ENZYME"/>
    <property type="match status" value="1"/>
</dbReference>
<dbReference type="InterPro" id="IPR006047">
    <property type="entry name" value="GH13_cat_dom"/>
</dbReference>
<dbReference type="Gene3D" id="2.60.40.1180">
    <property type="entry name" value="Golgi alpha-mannosidase II"/>
    <property type="match status" value="2"/>
</dbReference>
<feature type="domain" description="Glycosyl hydrolase family 13 catalytic" evidence="14">
    <location>
        <begin position="52"/>
        <end position="512"/>
    </location>
</feature>
<evidence type="ECO:0000313" key="16">
    <source>
        <dbReference type="Proteomes" id="UP001499854"/>
    </source>
</evidence>
<dbReference type="EC" id="3.2.1.41" evidence="9"/>
<dbReference type="InterPro" id="IPR040671">
    <property type="entry name" value="Pullulanase_N2"/>
</dbReference>
<evidence type="ECO:0000256" key="7">
    <source>
        <dbReference type="ARBA" id="ARBA00023295"/>
    </source>
</evidence>
<reference evidence="15 16" key="1">
    <citation type="journal article" date="2019" name="Int. J. Syst. Evol. Microbiol.">
        <title>The Global Catalogue of Microorganisms (GCM) 10K type strain sequencing project: providing services to taxonomists for standard genome sequencing and annotation.</title>
        <authorList>
            <consortium name="The Broad Institute Genomics Platform"/>
            <consortium name="The Broad Institute Genome Sequencing Center for Infectious Disease"/>
            <person name="Wu L."/>
            <person name="Ma J."/>
        </authorList>
    </citation>
    <scope>NUCLEOTIDE SEQUENCE [LARGE SCALE GENOMIC DNA]</scope>
    <source>
        <strain evidence="15 16">JCM 16013</strain>
    </source>
</reference>
<dbReference type="Pfam" id="PF02922">
    <property type="entry name" value="CBM_48"/>
    <property type="match status" value="1"/>
</dbReference>
<sequence>MKASAAAMAAALAASLLTVLPARASAPPPEPGDAQLAAVSDRPGQTHEQFYFVMPDRFADGDPANDTGGLTGGRLTTGYDPTDPGFYHGGDLQGVIDRLGYIKGLGTTAIWLAPVFKNQPVQGTGSNASAGYHGYWITDFTQVDPHFGTNAQLDALIKDAHRMGMKVYFDIITNHTADVIQDAENTYDYRSKSAYPYLDASGAPFDDSQYADGSKPFPALNAASFPYTPVLDAGQQHAKQPNWLNDVTMYHNRGNSTFAGESGSYGDFYGLDDLFTERPEVVKGMEDIYDTWIRKTGVDGFRIDTVKNVEMPFWQQFIPQITQYAKDHGKPDFFSFGEVYDSSPATTSSYVTQGKLQATLDFPFQNAAREYVSQGASAQTLSQLFAADADYNSASSNAYELPTFLGNHDMGRIGSFLTSDNPKASEGELLQRDVLANQLMFLTRGQPVVYYGDEQGFTGNGGDKAARQDMFASQTPSYTADPQIGTTRTDATDEFDPTHPLYQTIAQLSRLTKDNPALRDGVQVERYAADGPGVYAFSRTDAKQQIEYLVAVNNATTDQTVSIPTYSSGMTFDRIYPNAGPKPATGPDGKLTVDVPALSSVVFKAEARLAAPAAAPSVTVDAPAAGATGLVSVGATVPGSGLDKVVFAAQIGTGPWRTIGVADHAPYRVSQDLSKVAAGTPVRYKAVVVDSAGATAHAYGTTTVGTVPPPQPPQAVNRSYAVVHYKRPDGDYQGWNLYTWGDIDPSQQTTWPAGQPFTGVDAYGAFAWVKLKPGATDVGFIVENNGVKDVPDDRHIDLTKTGEVWLTQGDPSVSTTPPSPYPPVPANTAILHYHRADGNYAGWGLHVWTGAANPTSWTSPLQPTSQDSYGLVFTVPLAPGATSLSYILHNGDTKDLPDDQSLTFAASGREAWILSGQGGYLLPEPAGSALDADLSKAKAQWIDASTVAWKQPVDPSLHQELVYAPDGGISILNGDLSQPGHWLRLQPVPGGLTAAQLAAHPNLAGYSAFSVDPRDRDRIDEALRGQVIATQRNAAGALLAATGVQLAGVLDDRYAHAAATAKLGPVFDDGRPRLSVWAPTAQDVALELFDDAKSTTKPQIVPMHRDAAGGVWSVPVPNDWKGKYYLYRVTVWAPSAQRVVVNHVTDPYSLSLSADSTRSQIVDLSDRRLTPQGWSTVTNPAPAVPKQIQELHVRDFSADDPTVPAADRGTYSAFTDTGSDGSKHLRDLARSGVTHVHLLPVFDFSSVPELPSEQQSPPCDLSSAGPASDQQQACLAQVAGKTAYNWGYDPWHYTTPEGSYSTAPDGSARIGEFRRMVQAINGDGLGVIMDVVYNHTSAAGEDPHSVLDQIVPGYYQRLLADGSIATSTCCPGTAPEHTMMNKLVVDSVVTWARQYKVDGFRFDLMGHMPKATMLDVRAALDALTPAKDGVDGKKIYLYGEGWNFGEVANDAYFVQATQANMAGTGIGTFNDRLRDAVRGGGPFDADPRIQGFGSGLFTDPNGDPVNGTSEHQKAALLHDQDLIEVGLTGNLKDFSFTDSAGRQVKGSEIDYNGAPAGYADDPADSISYVDAHDNETLYDALTYKLPQATSAADRSRMQVVALATTALSQSPGFVQAGSDLLRSKSFDGNSYDSGDWFNDIHWNCADGNGFGHGLPPAASNQAKWPYMTPLLQDADLRPGCQAIEATTSAYQDLTRIAASSPLFSLGTGAAVQRSLSFPLSGPDETPGVVTMRLTGDDPHWKSITVVFNATPATQKQTVDALRGASVALHPIQAGGTDPVVKQAAFDAATGTLTVPARTVAVFVQS</sequence>
<keyword evidence="16" id="KW-1185">Reference proteome</keyword>
<dbReference type="EC" id="3.2.1.1" evidence="3"/>
<protein>
    <recommendedName>
        <fullName evidence="11">1,4-alpha-D-glucan glucanohydrolase</fullName>
        <ecNumber evidence="3">3.2.1.1</ecNumber>
        <ecNumber evidence="9">3.2.1.41</ecNumber>
    </recommendedName>
    <alternativeName>
        <fullName evidence="10">Alpha-dextrin endo-1,6-alpha-glucosidase</fullName>
    </alternativeName>
    <alternativeName>
        <fullName evidence="12">Pullulan 6-glucanohydrolase</fullName>
    </alternativeName>
</protein>
<dbReference type="Pfam" id="PF00128">
    <property type="entry name" value="Alpha-amylase"/>
    <property type="match status" value="1"/>
</dbReference>
<evidence type="ECO:0000256" key="11">
    <source>
        <dbReference type="ARBA" id="ARBA00030238"/>
    </source>
</evidence>
<accession>A0ABN2R7F8</accession>
<organism evidence="15 16">
    <name type="scientific">Catenulispora subtropica</name>
    <dbReference type="NCBI Taxonomy" id="450798"/>
    <lineage>
        <taxon>Bacteria</taxon>
        <taxon>Bacillati</taxon>
        <taxon>Actinomycetota</taxon>
        <taxon>Actinomycetes</taxon>
        <taxon>Catenulisporales</taxon>
        <taxon>Catenulisporaceae</taxon>
        <taxon>Catenulispora</taxon>
    </lineage>
</organism>
<dbReference type="CDD" id="cd10315">
    <property type="entry name" value="CBM41_pullulanase"/>
    <property type="match status" value="2"/>
</dbReference>
<dbReference type="InterPro" id="IPR024561">
    <property type="entry name" value="Pullul_strch_C"/>
</dbReference>
<evidence type="ECO:0000256" key="4">
    <source>
        <dbReference type="ARBA" id="ARBA00022729"/>
    </source>
</evidence>
<dbReference type="InterPro" id="IPR011839">
    <property type="entry name" value="Pullul_strch"/>
</dbReference>
<keyword evidence="5" id="KW-0378">Hydrolase</keyword>
<dbReference type="Proteomes" id="UP001499854">
    <property type="component" value="Unassembled WGS sequence"/>
</dbReference>
<evidence type="ECO:0000259" key="14">
    <source>
        <dbReference type="SMART" id="SM00642"/>
    </source>
</evidence>
<dbReference type="InterPro" id="IPR013783">
    <property type="entry name" value="Ig-like_fold"/>
</dbReference>
<evidence type="ECO:0000256" key="1">
    <source>
        <dbReference type="ARBA" id="ARBA00000548"/>
    </source>
</evidence>
<evidence type="ECO:0000256" key="12">
    <source>
        <dbReference type="ARBA" id="ARBA00031076"/>
    </source>
</evidence>
<dbReference type="Pfam" id="PF17967">
    <property type="entry name" value="Pullulanase_N2"/>
    <property type="match status" value="1"/>
</dbReference>
<evidence type="ECO:0000256" key="8">
    <source>
        <dbReference type="ARBA" id="ARBA00023965"/>
    </source>
</evidence>
<evidence type="ECO:0000256" key="6">
    <source>
        <dbReference type="ARBA" id="ARBA00022837"/>
    </source>
</evidence>
<dbReference type="InterPro" id="IPR004193">
    <property type="entry name" value="Glyco_hydro_13_N"/>
</dbReference>
<evidence type="ECO:0000313" key="15">
    <source>
        <dbReference type="EMBL" id="GAA1964776.1"/>
    </source>
</evidence>
<dbReference type="SMART" id="SM00642">
    <property type="entry name" value="Aamy"/>
    <property type="match status" value="1"/>
</dbReference>
<dbReference type="InterPro" id="IPR013780">
    <property type="entry name" value="Glyco_hydro_b"/>
</dbReference>
<evidence type="ECO:0000256" key="2">
    <source>
        <dbReference type="ARBA" id="ARBA00008061"/>
    </source>
</evidence>